<reference evidence="2" key="1">
    <citation type="submission" date="2023-10" db="EMBL/GenBank/DDBJ databases">
        <authorList>
            <person name="Chen Y."/>
            <person name="Shah S."/>
            <person name="Dougan E. K."/>
            <person name="Thang M."/>
            <person name="Chan C."/>
        </authorList>
    </citation>
    <scope>NUCLEOTIDE SEQUENCE [LARGE SCALE GENOMIC DNA]</scope>
</reference>
<organism evidence="2 3">
    <name type="scientific">Prorocentrum cordatum</name>
    <dbReference type="NCBI Taxonomy" id="2364126"/>
    <lineage>
        <taxon>Eukaryota</taxon>
        <taxon>Sar</taxon>
        <taxon>Alveolata</taxon>
        <taxon>Dinophyceae</taxon>
        <taxon>Prorocentrales</taxon>
        <taxon>Prorocentraceae</taxon>
        <taxon>Prorocentrum</taxon>
    </lineage>
</organism>
<name>A0ABN9SJ85_9DINO</name>
<keyword evidence="1" id="KW-1133">Transmembrane helix</keyword>
<evidence type="ECO:0000313" key="3">
    <source>
        <dbReference type="Proteomes" id="UP001189429"/>
    </source>
</evidence>
<proteinExistence type="predicted"/>
<dbReference type="Proteomes" id="UP001189429">
    <property type="component" value="Unassembled WGS sequence"/>
</dbReference>
<feature type="transmembrane region" description="Helical" evidence="1">
    <location>
        <begin position="6"/>
        <end position="26"/>
    </location>
</feature>
<evidence type="ECO:0008006" key="4">
    <source>
        <dbReference type="Google" id="ProtNLM"/>
    </source>
</evidence>
<dbReference type="EMBL" id="CAUYUJ010011459">
    <property type="protein sequence ID" value="CAK0831812.1"/>
    <property type="molecule type" value="Genomic_DNA"/>
</dbReference>
<evidence type="ECO:0000256" key="1">
    <source>
        <dbReference type="SAM" id="Phobius"/>
    </source>
</evidence>
<keyword evidence="1" id="KW-0472">Membrane</keyword>
<protein>
    <recommendedName>
        <fullName evidence="4">Reticulon-like protein</fullName>
    </recommendedName>
</protein>
<accession>A0ABN9SJ85</accession>
<keyword evidence="3" id="KW-1185">Reference proteome</keyword>
<keyword evidence="1" id="KW-0812">Transmembrane</keyword>
<evidence type="ECO:0000313" key="2">
    <source>
        <dbReference type="EMBL" id="CAK0831812.1"/>
    </source>
</evidence>
<comment type="caution">
    <text evidence="2">The sequence shown here is derived from an EMBL/GenBank/DDBJ whole genome shotgun (WGS) entry which is preliminary data.</text>
</comment>
<gene>
    <name evidence="2" type="ORF">PCOR1329_LOCUS30066</name>
</gene>
<sequence length="119" mass="13340">MIFHVIAAWLLVGSFAAMILSLLLWCGAHHLEMWLKLLAEQCAALRTYPKEIPRNISGEVVAEVKAVEKRLVNSVELLARKLPESISRAMAEHVPHMHVPKNAPHMTRCFSCRKSSATT</sequence>